<organism evidence="13 14">
    <name type="scientific">Mortierella alpina</name>
    <name type="common">Oleaginous fungus</name>
    <name type="synonym">Mortierella renispora</name>
    <dbReference type="NCBI Taxonomy" id="64518"/>
    <lineage>
        <taxon>Eukaryota</taxon>
        <taxon>Fungi</taxon>
        <taxon>Fungi incertae sedis</taxon>
        <taxon>Mucoromycota</taxon>
        <taxon>Mortierellomycotina</taxon>
        <taxon>Mortierellomycetes</taxon>
        <taxon>Mortierellales</taxon>
        <taxon>Mortierellaceae</taxon>
        <taxon>Mortierella</taxon>
    </lineage>
</organism>
<dbReference type="GO" id="GO:0140359">
    <property type="term" value="F:ABC-type transporter activity"/>
    <property type="evidence" value="ECO:0007669"/>
    <property type="project" value="InterPro"/>
</dbReference>
<feature type="transmembrane region" description="Helical" evidence="11">
    <location>
        <begin position="240"/>
        <end position="259"/>
    </location>
</feature>
<proteinExistence type="inferred from homology"/>
<evidence type="ECO:0000259" key="12">
    <source>
        <dbReference type="PROSITE" id="PS50929"/>
    </source>
</evidence>
<feature type="transmembrane region" description="Helical" evidence="11">
    <location>
        <begin position="139"/>
        <end position="163"/>
    </location>
</feature>
<dbReference type="AlphaFoldDB" id="A0A9P6J1A1"/>
<evidence type="ECO:0000256" key="11">
    <source>
        <dbReference type="SAM" id="Phobius"/>
    </source>
</evidence>
<evidence type="ECO:0000256" key="5">
    <source>
        <dbReference type="ARBA" id="ARBA00022737"/>
    </source>
</evidence>
<evidence type="ECO:0000256" key="6">
    <source>
        <dbReference type="ARBA" id="ARBA00022741"/>
    </source>
</evidence>
<feature type="compositionally biased region" description="Basic and acidic residues" evidence="10">
    <location>
        <begin position="45"/>
        <end position="55"/>
    </location>
</feature>
<dbReference type="EMBL" id="JAAAHY010000803">
    <property type="protein sequence ID" value="KAF9956990.1"/>
    <property type="molecule type" value="Genomic_DNA"/>
</dbReference>
<evidence type="ECO:0000256" key="2">
    <source>
        <dbReference type="ARBA" id="ARBA00007577"/>
    </source>
</evidence>
<dbReference type="PANTHER" id="PTHR24222:SF76">
    <property type="entry name" value="MYCOBACTIN IMPORT ATP-BINDING_PERMEASE PROTEIN IRTB"/>
    <property type="match status" value="1"/>
</dbReference>
<evidence type="ECO:0000256" key="3">
    <source>
        <dbReference type="ARBA" id="ARBA00022448"/>
    </source>
</evidence>
<evidence type="ECO:0000256" key="7">
    <source>
        <dbReference type="ARBA" id="ARBA00022840"/>
    </source>
</evidence>
<protein>
    <recommendedName>
        <fullName evidence="12">ABC transmembrane type-1 domain-containing protein</fullName>
    </recommendedName>
</protein>
<dbReference type="InterPro" id="IPR039421">
    <property type="entry name" value="Type_1_exporter"/>
</dbReference>
<dbReference type="Gene3D" id="3.40.50.300">
    <property type="entry name" value="P-loop containing nucleotide triphosphate hydrolases"/>
    <property type="match status" value="1"/>
</dbReference>
<evidence type="ECO:0000256" key="4">
    <source>
        <dbReference type="ARBA" id="ARBA00022692"/>
    </source>
</evidence>
<feature type="transmembrane region" description="Helical" evidence="11">
    <location>
        <begin position="354"/>
        <end position="374"/>
    </location>
</feature>
<evidence type="ECO:0000256" key="9">
    <source>
        <dbReference type="ARBA" id="ARBA00023136"/>
    </source>
</evidence>
<comment type="subcellular location">
    <subcellularLocation>
        <location evidence="1">Membrane</location>
        <topology evidence="1">Multi-pass membrane protein</topology>
    </subcellularLocation>
</comment>
<dbReference type="PROSITE" id="PS50929">
    <property type="entry name" value="ABC_TM1F"/>
    <property type="match status" value="1"/>
</dbReference>
<keyword evidence="4 11" id="KW-0812">Transmembrane</keyword>
<dbReference type="Pfam" id="PF00005">
    <property type="entry name" value="ABC_tran"/>
    <property type="match status" value="1"/>
</dbReference>
<dbReference type="FunFam" id="1.20.1560.10:FF:000018">
    <property type="entry name" value="ATP-binding cassette subfamily B member 11"/>
    <property type="match status" value="1"/>
</dbReference>
<evidence type="ECO:0000256" key="8">
    <source>
        <dbReference type="ARBA" id="ARBA00022989"/>
    </source>
</evidence>
<dbReference type="GO" id="GO:0005886">
    <property type="term" value="C:plasma membrane"/>
    <property type="evidence" value="ECO:0007669"/>
    <property type="project" value="TreeGrafter"/>
</dbReference>
<dbReference type="InterPro" id="IPR003439">
    <property type="entry name" value="ABC_transporter-like_ATP-bd"/>
</dbReference>
<evidence type="ECO:0000256" key="10">
    <source>
        <dbReference type="SAM" id="MobiDB-lite"/>
    </source>
</evidence>
<dbReference type="SUPFAM" id="SSF52540">
    <property type="entry name" value="P-loop containing nucleoside triphosphate hydrolases"/>
    <property type="match status" value="1"/>
</dbReference>
<feature type="compositionally biased region" description="Basic residues" evidence="10">
    <location>
        <begin position="56"/>
        <end position="66"/>
    </location>
</feature>
<evidence type="ECO:0000256" key="1">
    <source>
        <dbReference type="ARBA" id="ARBA00004141"/>
    </source>
</evidence>
<keyword evidence="14" id="KW-1185">Reference proteome</keyword>
<comment type="similarity">
    <text evidence="2">Belongs to the ABC transporter superfamily. ABCB family. Multidrug resistance exporter (TC 3.A.1.201) subfamily.</text>
</comment>
<feature type="transmembrane region" description="Helical" evidence="11">
    <location>
        <begin position="216"/>
        <end position="234"/>
    </location>
</feature>
<dbReference type="CDD" id="cd18577">
    <property type="entry name" value="ABC_6TM_Pgp_ABCB1_D1_like"/>
    <property type="match status" value="1"/>
</dbReference>
<feature type="domain" description="ABC transmembrane type-1" evidence="12">
    <location>
        <begin position="97"/>
        <end position="383"/>
    </location>
</feature>
<dbReference type="InterPro" id="IPR036640">
    <property type="entry name" value="ABC1_TM_sf"/>
</dbReference>
<keyword evidence="9 11" id="KW-0472">Membrane</keyword>
<keyword evidence="5" id="KW-0677">Repeat</keyword>
<dbReference type="Proteomes" id="UP000738359">
    <property type="component" value="Unassembled WGS sequence"/>
</dbReference>
<keyword evidence="6" id="KW-0547">Nucleotide-binding</keyword>
<keyword evidence="7" id="KW-0067">ATP-binding</keyword>
<feature type="transmembrane region" description="Helical" evidence="11">
    <location>
        <begin position="318"/>
        <end position="342"/>
    </location>
</feature>
<sequence>MSADSTIGGSKQELYELEKSQQQSESHIVDIAHADVTATPSSENLSEKDSQDGGKKNKKKKGKKTKGSKDDKAEPEPRVSYYQLYRFASAWDWICVILGSICAIVNGVGQPLVALLMGDVINNINELSIEEGVPKIREIVIKFTVLGGIMFVVAYGQMCFFTLSAENQAKRIRELYLHAILRQDIGWHDVGKKHESLNSRLSADTQLIFDGLADKVGLVLASAATFIAGFVIAFTNGWRMSLVLLTAVPLMAVAGGLMAKYATQTTADGQDSYAKAGGLAEQAIGSIRTVVAFDGQKRELQKFSEVIDVAYKSGIKKAFATGIGMGSFMMIMFLSYSLAFWYGAGQVKDGKMETGHVLTVLFATIIGAFSLGNVGPNIAVFAKAQAAAFTIFKTIDRVPSIDAFDPSGKKPQNLTGHIVVKDVDFAYPSRPDVPILKNMNIEIKPGQTVALVGHSGSGKSTIVGLVERFYDPSSGSITFRHLRDNIGLVSQEPVLFNATIKQNILYGIRADQKTATDQEIEAACRLSNAHDFISKLPQGYNTMVGERGALLSG</sequence>
<reference evidence="13" key="1">
    <citation type="journal article" date="2020" name="Fungal Divers.">
        <title>Resolving the Mortierellaceae phylogeny through synthesis of multi-gene phylogenetics and phylogenomics.</title>
        <authorList>
            <person name="Vandepol N."/>
            <person name="Liber J."/>
            <person name="Desiro A."/>
            <person name="Na H."/>
            <person name="Kennedy M."/>
            <person name="Barry K."/>
            <person name="Grigoriev I.V."/>
            <person name="Miller A.N."/>
            <person name="O'Donnell K."/>
            <person name="Stajich J.E."/>
            <person name="Bonito G."/>
        </authorList>
    </citation>
    <scope>NUCLEOTIDE SEQUENCE</scope>
    <source>
        <strain evidence="13">CK1249</strain>
    </source>
</reference>
<dbReference type="GO" id="GO:0016887">
    <property type="term" value="F:ATP hydrolysis activity"/>
    <property type="evidence" value="ECO:0007669"/>
    <property type="project" value="InterPro"/>
</dbReference>
<dbReference type="SUPFAM" id="SSF90123">
    <property type="entry name" value="ABC transporter transmembrane region"/>
    <property type="match status" value="1"/>
</dbReference>
<evidence type="ECO:0000313" key="14">
    <source>
        <dbReference type="Proteomes" id="UP000738359"/>
    </source>
</evidence>
<dbReference type="GO" id="GO:0005524">
    <property type="term" value="F:ATP binding"/>
    <property type="evidence" value="ECO:0007669"/>
    <property type="project" value="UniProtKB-KW"/>
</dbReference>
<dbReference type="Gene3D" id="1.20.1560.10">
    <property type="entry name" value="ABC transporter type 1, transmembrane domain"/>
    <property type="match status" value="1"/>
</dbReference>
<dbReference type="Pfam" id="PF00664">
    <property type="entry name" value="ABC_membrane"/>
    <property type="match status" value="1"/>
</dbReference>
<name>A0A9P6J1A1_MORAP</name>
<evidence type="ECO:0000313" key="13">
    <source>
        <dbReference type="EMBL" id="KAF9956990.1"/>
    </source>
</evidence>
<dbReference type="OrthoDB" id="6500128at2759"/>
<comment type="caution">
    <text evidence="13">The sequence shown here is derived from an EMBL/GenBank/DDBJ whole genome shotgun (WGS) entry which is preliminary data.</text>
</comment>
<feature type="transmembrane region" description="Helical" evidence="11">
    <location>
        <begin position="90"/>
        <end position="109"/>
    </location>
</feature>
<gene>
    <name evidence="13" type="ORF">BGZ70_009683</name>
</gene>
<feature type="non-terminal residue" evidence="13">
    <location>
        <position position="1"/>
    </location>
</feature>
<dbReference type="InterPro" id="IPR027417">
    <property type="entry name" value="P-loop_NTPase"/>
</dbReference>
<dbReference type="PANTHER" id="PTHR24222">
    <property type="entry name" value="ABC TRANSPORTER B FAMILY"/>
    <property type="match status" value="1"/>
</dbReference>
<keyword evidence="3" id="KW-0813">Transport</keyword>
<keyword evidence="8 11" id="KW-1133">Transmembrane helix</keyword>
<feature type="region of interest" description="Disordered" evidence="10">
    <location>
        <begin position="1"/>
        <end position="74"/>
    </location>
</feature>
<dbReference type="InterPro" id="IPR011527">
    <property type="entry name" value="ABC1_TM_dom"/>
</dbReference>
<accession>A0A9P6J1A1</accession>